<dbReference type="Gene3D" id="1.10.1240.10">
    <property type="entry name" value="Methionine synthase domain"/>
    <property type="match status" value="1"/>
</dbReference>
<proteinExistence type="inferred from homology"/>
<name>A0ABM9HAN7_9BACT</name>
<dbReference type="InterPro" id="IPR036589">
    <property type="entry name" value="HCY_dom_sf"/>
</dbReference>
<dbReference type="PROSITE" id="PS50970">
    <property type="entry name" value="HCY"/>
    <property type="match status" value="1"/>
</dbReference>
<dbReference type="SUPFAM" id="SSF56507">
    <property type="entry name" value="Methionine synthase activation domain-like"/>
    <property type="match status" value="1"/>
</dbReference>
<evidence type="ECO:0000256" key="8">
    <source>
        <dbReference type="ARBA" id="ARBA00022603"/>
    </source>
</evidence>
<accession>A0ABM9HAN7</accession>
<dbReference type="RefSeq" id="WP_282010150.1">
    <property type="nucleotide sequence ID" value="NZ_OX336137.1"/>
</dbReference>
<dbReference type="InterPro" id="IPR050554">
    <property type="entry name" value="Met_Synthase/Corrinoid"/>
</dbReference>
<dbReference type="InterPro" id="IPR004223">
    <property type="entry name" value="VitB12-dep_Met_synth_activ_dom"/>
</dbReference>
<dbReference type="Gene3D" id="3.20.20.330">
    <property type="entry name" value="Homocysteine-binding-like domain"/>
    <property type="match status" value="1"/>
</dbReference>
<dbReference type="EMBL" id="OX336137">
    <property type="protein sequence ID" value="CAI2717192.1"/>
    <property type="molecule type" value="Genomic_DNA"/>
</dbReference>
<gene>
    <name evidence="27" type="ORF">NSPWAT_0333</name>
</gene>
<feature type="domain" description="AdoMet activation" evidence="24">
    <location>
        <begin position="932"/>
        <end position="1209"/>
    </location>
</feature>
<evidence type="ECO:0000256" key="16">
    <source>
        <dbReference type="ARBA" id="ARBA00023167"/>
    </source>
</evidence>
<dbReference type="Pfam" id="PF02965">
    <property type="entry name" value="Met_synt_B12"/>
    <property type="match status" value="1"/>
</dbReference>
<evidence type="ECO:0000256" key="5">
    <source>
        <dbReference type="ARBA" id="ARBA00010398"/>
    </source>
</evidence>
<evidence type="ECO:0000259" key="26">
    <source>
        <dbReference type="PROSITE" id="PS51337"/>
    </source>
</evidence>
<evidence type="ECO:0000256" key="9">
    <source>
        <dbReference type="ARBA" id="ARBA00022605"/>
    </source>
</evidence>
<evidence type="ECO:0000256" key="7">
    <source>
        <dbReference type="ARBA" id="ARBA00013998"/>
    </source>
</evidence>
<evidence type="ECO:0000256" key="18">
    <source>
        <dbReference type="ARBA" id="ARBA00025552"/>
    </source>
</evidence>
<keyword evidence="16 20" id="KW-0486">Methionine biosynthesis</keyword>
<evidence type="ECO:0000256" key="17">
    <source>
        <dbReference type="ARBA" id="ARBA00023285"/>
    </source>
</evidence>
<dbReference type="InterPro" id="IPR011005">
    <property type="entry name" value="Dihydropteroate_synth-like_sf"/>
</dbReference>
<keyword evidence="17 20" id="KW-0170">Cobalt</keyword>
<dbReference type="Pfam" id="PF02574">
    <property type="entry name" value="S-methyl_trans"/>
    <property type="match status" value="1"/>
</dbReference>
<dbReference type="SUPFAM" id="SSF82282">
    <property type="entry name" value="Homocysteine S-methyltransferase"/>
    <property type="match status" value="1"/>
</dbReference>
<dbReference type="PROSITE" id="PS50974">
    <property type="entry name" value="ADOMET_ACTIVATION"/>
    <property type="match status" value="1"/>
</dbReference>
<comment type="domain">
    <text evidence="20">Modular enzyme with four functionally distinct domains. The isolated Hcy-binding domain catalyzes methyl transfer from free methylcobalamin to homocysteine. The Hcy-binding domain in association with the pterin-binding domain catalyzes the methylation of cob(I)alamin by methyltetrahydrofolate and the methylation of homocysteine. The B12-binding domain binds the cofactor. The AdoMet activation domain binds S-adenosyl-L-methionine. Under aerobic conditions cob(I)alamin can be converted to inactive cob(II)alamin. Reductive methylation by S-adenosyl-L-methionine and flavodoxin regenerates methylcobalamin.</text>
</comment>
<dbReference type="PIRSF" id="PIRSF000381">
    <property type="entry name" value="MetH"/>
    <property type="match status" value="1"/>
</dbReference>
<comment type="similarity">
    <text evidence="5">Belongs to the vitamin-B12 dependent methionine synthase family.</text>
</comment>
<keyword evidence="10 20" id="KW-0846">Cobalamin</keyword>
<evidence type="ECO:0000256" key="11">
    <source>
        <dbReference type="ARBA" id="ARBA00022679"/>
    </source>
</evidence>
<keyword evidence="12 20" id="KW-0949">S-adenosyl-L-methionine</keyword>
<comment type="cofactor">
    <cofactor evidence="3 20">
        <name>methylcob(III)alamin</name>
        <dbReference type="ChEBI" id="CHEBI:28115"/>
    </cofactor>
</comment>
<evidence type="ECO:0000256" key="12">
    <source>
        <dbReference type="ARBA" id="ARBA00022691"/>
    </source>
</evidence>
<evidence type="ECO:0000256" key="13">
    <source>
        <dbReference type="ARBA" id="ARBA00022723"/>
    </source>
</evidence>
<feature type="binding site" evidence="21">
    <location>
        <position position="255"/>
    </location>
    <ligand>
        <name>Zn(2+)</name>
        <dbReference type="ChEBI" id="CHEBI:29105"/>
    </ligand>
</feature>
<evidence type="ECO:0000256" key="19">
    <source>
        <dbReference type="ARBA" id="ARBA00031040"/>
    </source>
</evidence>
<dbReference type="PROSITE" id="PS50972">
    <property type="entry name" value="PTERIN_BINDING"/>
    <property type="match status" value="1"/>
</dbReference>
<dbReference type="PANTHER" id="PTHR45833">
    <property type="entry name" value="METHIONINE SYNTHASE"/>
    <property type="match status" value="1"/>
</dbReference>
<dbReference type="Pfam" id="PF02607">
    <property type="entry name" value="B12-binding_2"/>
    <property type="match status" value="1"/>
</dbReference>
<dbReference type="SUPFAM" id="SSF47644">
    <property type="entry name" value="Methionine synthase domain"/>
    <property type="match status" value="1"/>
</dbReference>
<evidence type="ECO:0000256" key="2">
    <source>
        <dbReference type="ARBA" id="ARBA00001947"/>
    </source>
</evidence>
<dbReference type="GO" id="GO:0008705">
    <property type="term" value="F:methionine synthase activity"/>
    <property type="evidence" value="ECO:0007669"/>
    <property type="project" value="UniProtKB-EC"/>
</dbReference>
<evidence type="ECO:0000313" key="27">
    <source>
        <dbReference type="EMBL" id="CAI2717192.1"/>
    </source>
</evidence>
<reference evidence="27 28" key="1">
    <citation type="submission" date="2022-09" db="EMBL/GenBank/DDBJ databases">
        <authorList>
            <person name="Kop L."/>
        </authorList>
    </citation>
    <scope>NUCLEOTIDE SEQUENCE [LARGE SCALE GENOMIC DNA]</scope>
    <source>
        <strain evidence="27 28">347</strain>
    </source>
</reference>
<sequence>MKFEDALKEHVLVLDGAMGTMVQNLDVTDETFGGSLFRMLTDLLTFSRPEWLEDIHFKYLDAGANLIETNTFGASPLRLKEFDWAKINQAVMQAVPEGLDLKQGDLEAIAYHLNVEGCKIARQAIERYKASEGYDGRPLFVAGSIGPSNYVVSSTDANLAKATFDMIVDNNRIQVEGMIDGGADVILFETQQDILETKASVIGAQRAFQNKGKVLPIIAQVTVDGFSKMQIFNTDIHAAYTALAGMGVTVFGMNCNVGPEDLVSTVKRITHLSALPVSVIPNAGQPFSEDGETVYKLEPEAMAEIMKPFVYEYGVNLVGGCCGTNPEHIRALRKMVGDAKPLERKIDPRTYISGPQEAVLLDGSENLVRFGERLNARGSKKVREAVENDEGVRMEELEEVVREQLEDLGIDIIDVCMDSNIVETEKVLPDVIHRMTTDFKGAMVIDSFAVEALEAGLKTYPGRPIINSISLEEYAPGVSKLDAVLKVTAEHHPVYIALVNGESGPAITADEKYDLAAEIVKQCGEKYGVTPDQILIDINAYPIGSESQEGMNFSLEALDSLPRIKAIHPDLRTSIGVGNLTAGLAKKPYMRKVLTSVFLDEGRKRGLDCAILNPNHYVPVESLPPEDAELGRKVVLERDMDAFERLEEIAEQKKTGAVKKKSNYADLSLEDSICQKIFDGYKDKEKGMVEVQGFQHEYNDRIVLQAVQTVGKHEPLTFISDYLMKTMRELGDGFGRGEISLPHLLKSADVMRSVMGFLEAWMRHTSGVEPGDAIAYKGTVVLGTVYQDVHSIGKDLAKTLLDNYGYRTIDLGVQVPLENFVETARKEKADAIGMSALLVQTSNHMITVAKMLKEENYEIPILIGGAPVNHRHAGYVAMHGQDDMESILSSVFYCESGMDGVNTMNKLVEKEKDLLKTFMSENREKLIHQYKKAKGMEEDRANLLKSLNRRKIDFKKYQPIKNGYGIHKVEFKLKKLSDVIDSKSLFSLNWKYGKQSSWSKKGVTMEDLKRLQQEWIDKADANQWIIPRARFALLPAQSEGDEVIVYDPEDLSRELGRITWTVNIGKAKNGKRDKFSVAQYFHPKESDVMDVVGLQITTAGSTLEKAINTFKAENDSESGLYLQGLGDRIAEDFAEYVHGLLRQRTGTKDRGGERYSPGYPALEDLINNKRIHEILECEDLGITLTDANEFNPPSTTAAVVCFHPDAGYF</sequence>
<feature type="binding site" evidence="21">
    <location>
        <position position="322"/>
    </location>
    <ligand>
        <name>Zn(2+)</name>
        <dbReference type="ChEBI" id="CHEBI:29105"/>
    </ligand>
</feature>
<dbReference type="Gene3D" id="3.20.20.20">
    <property type="entry name" value="Dihydropteroate synthase-like"/>
    <property type="match status" value="1"/>
</dbReference>
<keyword evidence="8 20" id="KW-0489">Methyltransferase</keyword>
<dbReference type="EC" id="2.1.1.13" evidence="6 20"/>
<dbReference type="Proteomes" id="UP001157733">
    <property type="component" value="Chromosome"/>
</dbReference>
<evidence type="ECO:0000256" key="4">
    <source>
        <dbReference type="ARBA" id="ARBA00005178"/>
    </source>
</evidence>
<keyword evidence="11 20" id="KW-0808">Transferase</keyword>
<dbReference type="InterPro" id="IPR036594">
    <property type="entry name" value="Meth_synthase_dom"/>
</dbReference>
<keyword evidence="9 20" id="KW-0028">Amino-acid biosynthesis</keyword>
<dbReference type="InterPro" id="IPR006158">
    <property type="entry name" value="Cobalamin-bd"/>
</dbReference>
<dbReference type="PANTHER" id="PTHR45833:SF1">
    <property type="entry name" value="METHIONINE SYNTHASE"/>
    <property type="match status" value="1"/>
</dbReference>
<dbReference type="SUPFAM" id="SSF52242">
    <property type="entry name" value="Cobalamin (vitamin B12)-binding domain"/>
    <property type="match status" value="1"/>
</dbReference>
<evidence type="ECO:0000256" key="6">
    <source>
        <dbReference type="ARBA" id="ARBA00012032"/>
    </source>
</evidence>
<dbReference type="InterPro" id="IPR000489">
    <property type="entry name" value="Pterin-binding_dom"/>
</dbReference>
<feature type="domain" description="Pterin-binding" evidence="23">
    <location>
        <begin position="367"/>
        <end position="659"/>
    </location>
</feature>
<comment type="catalytic activity">
    <reaction evidence="1 20">
        <text>(6S)-5-methyl-5,6,7,8-tetrahydrofolate + L-homocysteine = (6S)-5,6,7,8-tetrahydrofolate + L-methionine</text>
        <dbReference type="Rhea" id="RHEA:11172"/>
        <dbReference type="ChEBI" id="CHEBI:18608"/>
        <dbReference type="ChEBI" id="CHEBI:57453"/>
        <dbReference type="ChEBI" id="CHEBI:57844"/>
        <dbReference type="ChEBI" id="CHEBI:58199"/>
        <dbReference type="EC" id="2.1.1.13"/>
    </reaction>
</comment>
<evidence type="ECO:0000256" key="15">
    <source>
        <dbReference type="ARBA" id="ARBA00022833"/>
    </source>
</evidence>
<dbReference type="Pfam" id="PF02310">
    <property type="entry name" value="B12-binding"/>
    <property type="match status" value="1"/>
</dbReference>
<evidence type="ECO:0000256" key="1">
    <source>
        <dbReference type="ARBA" id="ARBA00001700"/>
    </source>
</evidence>
<feature type="domain" description="B12-binding" evidence="25">
    <location>
        <begin position="777"/>
        <end position="918"/>
    </location>
</feature>
<keyword evidence="14" id="KW-0677">Repeat</keyword>
<dbReference type="PROSITE" id="PS51332">
    <property type="entry name" value="B12_BINDING"/>
    <property type="match status" value="1"/>
</dbReference>
<dbReference type="SUPFAM" id="SSF51717">
    <property type="entry name" value="Dihydropteroate synthetase-like"/>
    <property type="match status" value="1"/>
</dbReference>
<comment type="cofactor">
    <cofactor evidence="2 20 21">
        <name>Zn(2+)</name>
        <dbReference type="ChEBI" id="CHEBI:29105"/>
    </cofactor>
</comment>
<dbReference type="InterPro" id="IPR011822">
    <property type="entry name" value="MetH"/>
</dbReference>
<evidence type="ECO:0000256" key="14">
    <source>
        <dbReference type="ARBA" id="ARBA00022737"/>
    </source>
</evidence>
<dbReference type="InterPro" id="IPR003759">
    <property type="entry name" value="Cbl-bd_cap"/>
</dbReference>
<dbReference type="SMART" id="SM01018">
    <property type="entry name" value="B12-binding_2"/>
    <property type="match status" value="1"/>
</dbReference>
<comment type="pathway">
    <text evidence="4 20">Amino-acid biosynthesis; L-methionine biosynthesis via de novo pathway; L-methionine from L-homocysteine (MetH route): step 1/1.</text>
</comment>
<dbReference type="InterPro" id="IPR036724">
    <property type="entry name" value="Cobalamin-bd_sf"/>
</dbReference>
<feature type="domain" description="Hcy-binding" evidence="22">
    <location>
        <begin position="1"/>
        <end position="336"/>
    </location>
</feature>
<keyword evidence="28" id="KW-1185">Reference proteome</keyword>
<keyword evidence="15 20" id="KW-0862">Zinc</keyword>
<dbReference type="InterPro" id="IPR037010">
    <property type="entry name" value="VitB12-dep_Met_synth_activ_sf"/>
</dbReference>
<dbReference type="Gene3D" id="3.10.196.10">
    <property type="entry name" value="Vitamin B12-dependent methionine synthase, activation domain"/>
    <property type="match status" value="1"/>
</dbReference>
<evidence type="ECO:0000259" key="22">
    <source>
        <dbReference type="PROSITE" id="PS50970"/>
    </source>
</evidence>
<keyword evidence="13 20" id="KW-0479">Metal-binding</keyword>
<protein>
    <recommendedName>
        <fullName evidence="7 20">Methionine synthase</fullName>
        <ecNumber evidence="6 20">2.1.1.13</ecNumber>
    </recommendedName>
    <alternativeName>
        <fullName evidence="19 20">5-methyltetrahydrofolate--homocysteine methyltransferase</fullName>
    </alternativeName>
</protein>
<organism evidence="27 28">
    <name type="scientific">Nitrospina watsonii</name>
    <dbReference type="NCBI Taxonomy" id="1323948"/>
    <lineage>
        <taxon>Bacteria</taxon>
        <taxon>Pseudomonadati</taxon>
        <taxon>Nitrospinota/Tectimicrobiota group</taxon>
        <taxon>Nitrospinota</taxon>
        <taxon>Nitrospinia</taxon>
        <taxon>Nitrospinales</taxon>
        <taxon>Nitrospinaceae</taxon>
        <taxon>Nitrospina</taxon>
    </lineage>
</organism>
<dbReference type="Gene3D" id="3.40.50.280">
    <property type="entry name" value="Cobalamin-binding domain"/>
    <property type="match status" value="1"/>
</dbReference>
<comment type="function">
    <text evidence="18 20">Catalyzes the transfer of a methyl group from methyl-cobalamin to homocysteine, yielding enzyme-bound cob(I)alamin and methionine. Subsequently, remethylates the cofactor using methyltetrahydrofolate.</text>
</comment>
<feature type="binding site" evidence="21">
    <location>
        <position position="321"/>
    </location>
    <ligand>
        <name>Zn(2+)</name>
        <dbReference type="ChEBI" id="CHEBI:29105"/>
    </ligand>
</feature>
<evidence type="ECO:0000259" key="23">
    <source>
        <dbReference type="PROSITE" id="PS50972"/>
    </source>
</evidence>
<evidence type="ECO:0000256" key="10">
    <source>
        <dbReference type="ARBA" id="ARBA00022628"/>
    </source>
</evidence>
<evidence type="ECO:0000256" key="20">
    <source>
        <dbReference type="PIRNR" id="PIRNR000381"/>
    </source>
</evidence>
<feature type="domain" description="B12-binding N-terminal" evidence="26">
    <location>
        <begin position="660"/>
        <end position="770"/>
    </location>
</feature>
<evidence type="ECO:0000259" key="25">
    <source>
        <dbReference type="PROSITE" id="PS51332"/>
    </source>
</evidence>
<evidence type="ECO:0000256" key="21">
    <source>
        <dbReference type="PROSITE-ProRule" id="PRU00333"/>
    </source>
</evidence>
<evidence type="ECO:0000313" key="28">
    <source>
        <dbReference type="Proteomes" id="UP001157733"/>
    </source>
</evidence>
<evidence type="ECO:0000256" key="3">
    <source>
        <dbReference type="ARBA" id="ARBA00001956"/>
    </source>
</evidence>
<evidence type="ECO:0000259" key="24">
    <source>
        <dbReference type="PROSITE" id="PS50974"/>
    </source>
</evidence>
<dbReference type="Pfam" id="PF00809">
    <property type="entry name" value="Pterin_bind"/>
    <property type="match status" value="1"/>
</dbReference>
<dbReference type="GO" id="GO:0032259">
    <property type="term" value="P:methylation"/>
    <property type="evidence" value="ECO:0007669"/>
    <property type="project" value="UniProtKB-KW"/>
</dbReference>
<dbReference type="InterPro" id="IPR003726">
    <property type="entry name" value="HCY_dom"/>
</dbReference>
<dbReference type="PROSITE" id="PS51337">
    <property type="entry name" value="B12_BINDING_NTER"/>
    <property type="match status" value="1"/>
</dbReference>